<dbReference type="Proteomes" id="UP000307756">
    <property type="component" value="Unassembled WGS sequence"/>
</dbReference>
<dbReference type="PANTHER" id="PTHR33744:SF1">
    <property type="entry name" value="DNA-BINDING TRANSCRIPTIONAL ACTIVATOR ADER"/>
    <property type="match status" value="1"/>
</dbReference>
<protein>
    <submittedName>
        <fullName evidence="5">PucR family transcriptional regulator</fullName>
    </submittedName>
</protein>
<dbReference type="OrthoDB" id="142218at2"/>
<dbReference type="InterPro" id="IPR012914">
    <property type="entry name" value="PucR_dom"/>
</dbReference>
<accession>A0A4U1D1C5</accession>
<dbReference type="InterPro" id="IPR051448">
    <property type="entry name" value="CdaR-like_regulators"/>
</dbReference>
<feature type="domain" description="Purine catabolism PurC-like" evidence="2">
    <location>
        <begin position="5"/>
        <end position="124"/>
    </location>
</feature>
<feature type="domain" description="PucR C-terminal helix-turn-helix" evidence="3">
    <location>
        <begin position="464"/>
        <end position="522"/>
    </location>
</feature>
<dbReference type="InterPro" id="IPR041522">
    <property type="entry name" value="CdaR_GGDEF"/>
</dbReference>
<dbReference type="AlphaFoldDB" id="A0A4U1D1C5"/>
<dbReference type="Pfam" id="PF07905">
    <property type="entry name" value="PucR"/>
    <property type="match status" value="1"/>
</dbReference>
<evidence type="ECO:0000313" key="6">
    <source>
        <dbReference type="Proteomes" id="UP000307756"/>
    </source>
</evidence>
<dbReference type="PANTHER" id="PTHR33744">
    <property type="entry name" value="CARBOHYDRATE DIACID REGULATOR"/>
    <property type="match status" value="1"/>
</dbReference>
<evidence type="ECO:0000313" key="5">
    <source>
        <dbReference type="EMBL" id="TKC16109.1"/>
    </source>
</evidence>
<dbReference type="InterPro" id="IPR042070">
    <property type="entry name" value="PucR_C-HTH_sf"/>
</dbReference>
<sequence length="528" mass="60563">MKVSELLAVPHFAGMNMIAGASGKEREVHTVNMMDAPDIIHFLNQNELLVTTAYHVKDHPDQLTELIRMMSEKGCAALGIKTKRFLKEIPQSVIDLANELSFPIIDLPIEISLGEIVNHTLRAISDKRATELSLAFETHKQFTQLILQGKGIPKLLQDLSQTIGYPVQLINQHLKPIFKTNSDSELFTFMNSIRKEAFTLSVKNTSSIAFSLRATRQAYTLFPIYFSEKKIGFLSVMGDIQHYNPSTLLTIDQAINVISFALMKEQALKQQTRSIRNDFFLRFIDGAFPSETETLHRAAEFSLPNNQMYVVAGKLDDTDRYFTYTERQQTIDDIYEFIEDEVNKGHFFTLGDCCIILFEIHQDSSIEKSLLQLQSMVLSYFDKTISFGVSNISHTFLQTKHAYKEALDALKQGELLKKTNFIQTFQTKDVIELLRLIPEKELKTFYRYTLQGFFQSKAEEEQTLLETLSVFLDTNCQISETAKRLFVHRNTVVYRIEKCEEILGKSLKESETTLQLRIALRLKTLLEL</sequence>
<evidence type="ECO:0000259" key="3">
    <source>
        <dbReference type="Pfam" id="PF13556"/>
    </source>
</evidence>
<dbReference type="Gene3D" id="1.10.10.2840">
    <property type="entry name" value="PucR C-terminal helix-turn-helix domain"/>
    <property type="match status" value="1"/>
</dbReference>
<evidence type="ECO:0000259" key="4">
    <source>
        <dbReference type="Pfam" id="PF17853"/>
    </source>
</evidence>
<organism evidence="5 6">
    <name type="scientific">Robertmurraya kyonggiensis</name>
    <dbReference type="NCBI Taxonomy" id="1037680"/>
    <lineage>
        <taxon>Bacteria</taxon>
        <taxon>Bacillati</taxon>
        <taxon>Bacillota</taxon>
        <taxon>Bacilli</taxon>
        <taxon>Bacillales</taxon>
        <taxon>Bacillaceae</taxon>
        <taxon>Robertmurraya</taxon>
    </lineage>
</organism>
<comment type="caution">
    <text evidence="5">The sequence shown here is derived from an EMBL/GenBank/DDBJ whole genome shotgun (WGS) entry which is preliminary data.</text>
</comment>
<feature type="domain" description="CdaR GGDEF-like" evidence="4">
    <location>
        <begin position="290"/>
        <end position="411"/>
    </location>
</feature>
<dbReference type="RefSeq" id="WP_136831929.1">
    <property type="nucleotide sequence ID" value="NZ_SWBM01000003.1"/>
</dbReference>
<keyword evidence="6" id="KW-1185">Reference proteome</keyword>
<dbReference type="InterPro" id="IPR025736">
    <property type="entry name" value="PucR_C-HTH_dom"/>
</dbReference>
<proteinExistence type="inferred from homology"/>
<comment type="similarity">
    <text evidence="1">Belongs to the CdaR family.</text>
</comment>
<dbReference type="EMBL" id="SWBM01000003">
    <property type="protein sequence ID" value="TKC16109.1"/>
    <property type="molecule type" value="Genomic_DNA"/>
</dbReference>
<evidence type="ECO:0000259" key="2">
    <source>
        <dbReference type="Pfam" id="PF07905"/>
    </source>
</evidence>
<gene>
    <name evidence="5" type="ORF">FA727_14220</name>
</gene>
<dbReference type="Pfam" id="PF17853">
    <property type="entry name" value="GGDEF_2"/>
    <property type="match status" value="1"/>
</dbReference>
<dbReference type="Pfam" id="PF13556">
    <property type="entry name" value="HTH_30"/>
    <property type="match status" value="1"/>
</dbReference>
<evidence type="ECO:0000256" key="1">
    <source>
        <dbReference type="ARBA" id="ARBA00006754"/>
    </source>
</evidence>
<reference evidence="5 6" key="1">
    <citation type="journal article" date="2011" name="J. Microbiol.">
        <title>Bacillus kyonggiensis sp. nov., isolated from soil of a lettuce field.</title>
        <authorList>
            <person name="Dong K."/>
            <person name="Lee S."/>
        </authorList>
    </citation>
    <scope>NUCLEOTIDE SEQUENCE [LARGE SCALE GENOMIC DNA]</scope>
    <source>
        <strain evidence="5 6">NB22</strain>
    </source>
</reference>
<name>A0A4U1D1C5_9BACI</name>